<evidence type="ECO:0000313" key="4">
    <source>
        <dbReference type="EMBL" id="MET3527441.1"/>
    </source>
</evidence>
<accession>A0ABV2EM72</accession>
<evidence type="ECO:0000259" key="3">
    <source>
        <dbReference type="PROSITE" id="PS51186"/>
    </source>
</evidence>
<dbReference type="PROSITE" id="PS51186">
    <property type="entry name" value="GNAT"/>
    <property type="match status" value="1"/>
</dbReference>
<dbReference type="Gene3D" id="3.40.630.30">
    <property type="match status" value="1"/>
</dbReference>
<reference evidence="4 5" key="1">
    <citation type="submission" date="2024-06" db="EMBL/GenBank/DDBJ databases">
        <title>Genomic Encyclopedia of Type Strains, Phase IV (KMG-IV): sequencing the most valuable type-strain genomes for metagenomic binning, comparative biology and taxonomic classification.</title>
        <authorList>
            <person name="Goeker M."/>
        </authorList>
    </citation>
    <scope>NUCLEOTIDE SEQUENCE [LARGE SCALE GENOMIC DNA]</scope>
    <source>
        <strain evidence="4 5">DSM 17809</strain>
    </source>
</reference>
<feature type="domain" description="N-acetyltransferase" evidence="3">
    <location>
        <begin position="1"/>
        <end position="146"/>
    </location>
</feature>
<dbReference type="PANTHER" id="PTHR43877">
    <property type="entry name" value="AMINOALKYLPHOSPHONATE N-ACETYLTRANSFERASE-RELATED-RELATED"/>
    <property type="match status" value="1"/>
</dbReference>
<dbReference type="InterPro" id="IPR050832">
    <property type="entry name" value="Bact_Acetyltransf"/>
</dbReference>
<dbReference type="SUPFAM" id="SSF55729">
    <property type="entry name" value="Acyl-CoA N-acyltransferases (Nat)"/>
    <property type="match status" value="1"/>
</dbReference>
<dbReference type="Proteomes" id="UP001549110">
    <property type="component" value="Unassembled WGS sequence"/>
</dbReference>
<gene>
    <name evidence="4" type="ORF">ABID41_002559</name>
</gene>
<dbReference type="EMBL" id="JBEPLU010000002">
    <property type="protein sequence ID" value="MET3527441.1"/>
    <property type="molecule type" value="Genomic_DNA"/>
</dbReference>
<evidence type="ECO:0000313" key="5">
    <source>
        <dbReference type="Proteomes" id="UP001549110"/>
    </source>
</evidence>
<protein>
    <submittedName>
        <fullName evidence="4">GNAT superfamily N-acetyltransferase</fullName>
    </submittedName>
</protein>
<dbReference type="CDD" id="cd04301">
    <property type="entry name" value="NAT_SF"/>
    <property type="match status" value="1"/>
</dbReference>
<dbReference type="InterPro" id="IPR000182">
    <property type="entry name" value="GNAT_dom"/>
</dbReference>
<evidence type="ECO:0000256" key="2">
    <source>
        <dbReference type="ARBA" id="ARBA00023315"/>
    </source>
</evidence>
<dbReference type="Pfam" id="PF00583">
    <property type="entry name" value="Acetyltransf_1"/>
    <property type="match status" value="1"/>
</dbReference>
<sequence>MILRRARADESAACARIQWDANRVSLPFLPAEPFGPGILEFFANVLFAENEVWVADEGGAPVGYVAFHPGWVEHLYVLPDHQAQGVGPALLAKALEDGTPRFLWTFQKNTRARRFYESRGWRLVELTDGAGNREKEPDARYEWPGG</sequence>
<keyword evidence="2" id="KW-0012">Acyltransferase</keyword>
<name>A0ABV2EM72_9CAUL</name>
<comment type="caution">
    <text evidence="4">The sequence shown here is derived from an EMBL/GenBank/DDBJ whole genome shotgun (WGS) entry which is preliminary data.</text>
</comment>
<dbReference type="RefSeq" id="WP_354297801.1">
    <property type="nucleotide sequence ID" value="NZ_JBEPLU010000002.1"/>
</dbReference>
<evidence type="ECO:0000256" key="1">
    <source>
        <dbReference type="ARBA" id="ARBA00022679"/>
    </source>
</evidence>
<keyword evidence="1" id="KW-0808">Transferase</keyword>
<proteinExistence type="predicted"/>
<keyword evidence="5" id="KW-1185">Reference proteome</keyword>
<dbReference type="InterPro" id="IPR016181">
    <property type="entry name" value="Acyl_CoA_acyltransferase"/>
</dbReference>
<organism evidence="4 5">
    <name type="scientific">Phenylobacterium koreense</name>
    <dbReference type="NCBI Taxonomy" id="266125"/>
    <lineage>
        <taxon>Bacteria</taxon>
        <taxon>Pseudomonadati</taxon>
        <taxon>Pseudomonadota</taxon>
        <taxon>Alphaproteobacteria</taxon>
        <taxon>Caulobacterales</taxon>
        <taxon>Caulobacteraceae</taxon>
        <taxon>Phenylobacterium</taxon>
    </lineage>
</organism>